<gene>
    <name evidence="1" type="ORF">GSTENG00030063001</name>
</gene>
<dbReference type="AlphaFoldDB" id="Q4RRQ5"/>
<comment type="caution">
    <text evidence="1">The sequence shown here is derived from an EMBL/GenBank/DDBJ whole genome shotgun (WGS) entry which is preliminary data.</text>
</comment>
<organism evidence="1">
    <name type="scientific">Tetraodon nigroviridis</name>
    <name type="common">Spotted green pufferfish</name>
    <name type="synonym">Chelonodon nigroviridis</name>
    <dbReference type="NCBI Taxonomy" id="99883"/>
    <lineage>
        <taxon>Eukaryota</taxon>
        <taxon>Metazoa</taxon>
        <taxon>Chordata</taxon>
        <taxon>Craniata</taxon>
        <taxon>Vertebrata</taxon>
        <taxon>Euteleostomi</taxon>
        <taxon>Actinopterygii</taxon>
        <taxon>Neopterygii</taxon>
        <taxon>Teleostei</taxon>
        <taxon>Neoteleostei</taxon>
        <taxon>Acanthomorphata</taxon>
        <taxon>Eupercaria</taxon>
        <taxon>Tetraodontiformes</taxon>
        <taxon>Tetradontoidea</taxon>
        <taxon>Tetraodontidae</taxon>
        <taxon>Tetraodon</taxon>
    </lineage>
</organism>
<dbReference type="EMBL" id="CAAE01015002">
    <property type="protein sequence ID" value="CAG08927.1"/>
    <property type="molecule type" value="Genomic_DNA"/>
</dbReference>
<accession>Q4RRQ5</accession>
<dbReference type="KEGG" id="tng:GSTEN00030063G001"/>
<proteinExistence type="predicted"/>
<sequence length="178" mass="19794">MASTAANYRLLTTRQEVMCGGHERHSKERAVWPIDVNTAACARIKEAEGRESVHVIGLCRERRWTGVTGRAGHRGERALLCPLQPFKDNKPQPPHRVDFNNLYLYVCTHPRIILPSPICPGNFSVPLRSNLPILPSLRLYLSVTDRANIGKQTVGPSSNRIRDCGASAQSVSLPHLLQ</sequence>
<name>Q4RRQ5_TETNG</name>
<evidence type="ECO:0000313" key="1">
    <source>
        <dbReference type="EMBL" id="CAG08927.1"/>
    </source>
</evidence>
<reference evidence="1" key="1">
    <citation type="journal article" date="2004" name="Nature">
        <title>Genome duplication in the teleost fish Tetraodon nigroviridis reveals the early vertebrate proto-karyotype.</title>
        <authorList>
            <person name="Jaillon O."/>
            <person name="Aury J.-M."/>
            <person name="Brunet F."/>
            <person name="Petit J.-L."/>
            <person name="Stange-Thomann N."/>
            <person name="Mauceli E."/>
            <person name="Bouneau L."/>
            <person name="Fischer C."/>
            <person name="Ozouf-Costaz C."/>
            <person name="Bernot A."/>
            <person name="Nicaud S."/>
            <person name="Jaffe D."/>
            <person name="Fisher S."/>
            <person name="Lutfalla G."/>
            <person name="Dossat C."/>
            <person name="Segurens B."/>
            <person name="Dasilva C."/>
            <person name="Salanoubat M."/>
            <person name="Levy M."/>
            <person name="Boudet N."/>
            <person name="Castellano S."/>
            <person name="Anthouard V."/>
            <person name="Jubin C."/>
            <person name="Castelli V."/>
            <person name="Katinka M."/>
            <person name="Vacherie B."/>
            <person name="Biemont C."/>
            <person name="Skalli Z."/>
            <person name="Cattolico L."/>
            <person name="Poulain J."/>
            <person name="De Berardinis V."/>
            <person name="Cruaud C."/>
            <person name="Duprat S."/>
            <person name="Brottier P."/>
            <person name="Coutanceau J.-P."/>
            <person name="Gouzy J."/>
            <person name="Parra G."/>
            <person name="Lardier G."/>
            <person name="Chapple C."/>
            <person name="McKernan K.J."/>
            <person name="McEwan P."/>
            <person name="Bosak S."/>
            <person name="Kellis M."/>
            <person name="Volff J.-N."/>
            <person name="Guigo R."/>
            <person name="Zody M.C."/>
            <person name="Mesirov J."/>
            <person name="Lindblad-Toh K."/>
            <person name="Birren B."/>
            <person name="Nusbaum C."/>
            <person name="Kahn D."/>
            <person name="Robinson-Rechavi M."/>
            <person name="Laudet V."/>
            <person name="Schachter V."/>
            <person name="Quetier F."/>
            <person name="Saurin W."/>
            <person name="Scarpelli C."/>
            <person name="Wincker P."/>
            <person name="Lander E.S."/>
            <person name="Weissenbach J."/>
            <person name="Roest Crollius H."/>
        </authorList>
    </citation>
    <scope>NUCLEOTIDE SEQUENCE [LARGE SCALE GENOMIC DNA]</scope>
</reference>
<reference evidence="1" key="2">
    <citation type="submission" date="2004-02" db="EMBL/GenBank/DDBJ databases">
        <authorList>
            <consortium name="Genoscope"/>
            <consortium name="Whitehead Institute Centre for Genome Research"/>
        </authorList>
    </citation>
    <scope>NUCLEOTIDE SEQUENCE</scope>
</reference>
<protein>
    <submittedName>
        <fullName evidence="1">(spotted green pufferfish) hypothetical protein</fullName>
    </submittedName>
</protein>